<reference evidence="2 3" key="1">
    <citation type="submission" date="2015-11" db="EMBL/GenBank/DDBJ databases">
        <title>Expanding the genomic diversity of Burkholderia species for the development of highly accurate diagnostics.</title>
        <authorList>
            <person name="Sahl J."/>
            <person name="Keim P."/>
            <person name="Wagner D."/>
        </authorList>
    </citation>
    <scope>NUCLEOTIDE SEQUENCE [LARGE SCALE GENOMIC DNA]</scope>
    <source>
        <strain evidence="2 3">MSMB1137WGS</strain>
    </source>
</reference>
<comment type="caution">
    <text evidence="2">The sequence shown here is derived from an EMBL/GenBank/DDBJ whole genome shotgun (WGS) entry which is preliminary data.</text>
</comment>
<evidence type="ECO:0000259" key="1">
    <source>
        <dbReference type="Pfam" id="PF01370"/>
    </source>
</evidence>
<dbReference type="AlphaFoldDB" id="A0AAW3NHZ6"/>
<dbReference type="CDD" id="cd08946">
    <property type="entry name" value="SDR_e"/>
    <property type="match status" value="1"/>
</dbReference>
<gene>
    <name evidence="2" type="ORF">WK53_04495</name>
</gene>
<proteinExistence type="predicted"/>
<accession>A0AAW3NHZ6</accession>
<dbReference type="InterPro" id="IPR001509">
    <property type="entry name" value="Epimerase_deHydtase"/>
</dbReference>
<dbReference type="EMBL" id="LPDO01000067">
    <property type="protein sequence ID" value="KVT54130.1"/>
    <property type="molecule type" value="Genomic_DNA"/>
</dbReference>
<evidence type="ECO:0000313" key="3">
    <source>
        <dbReference type="Proteomes" id="UP000056732"/>
    </source>
</evidence>
<dbReference type="PANTHER" id="PTHR43245">
    <property type="entry name" value="BIFUNCTIONAL POLYMYXIN RESISTANCE PROTEIN ARNA"/>
    <property type="match status" value="1"/>
</dbReference>
<organism evidence="2 3">
    <name type="scientific">Burkholderia ubonensis</name>
    <dbReference type="NCBI Taxonomy" id="101571"/>
    <lineage>
        <taxon>Bacteria</taxon>
        <taxon>Pseudomonadati</taxon>
        <taxon>Pseudomonadota</taxon>
        <taxon>Betaproteobacteria</taxon>
        <taxon>Burkholderiales</taxon>
        <taxon>Burkholderiaceae</taxon>
        <taxon>Burkholderia</taxon>
        <taxon>Burkholderia cepacia complex</taxon>
    </lineage>
</organism>
<evidence type="ECO:0000313" key="2">
    <source>
        <dbReference type="EMBL" id="KVT54130.1"/>
    </source>
</evidence>
<dbReference type="Proteomes" id="UP000056732">
    <property type="component" value="Unassembled WGS sequence"/>
</dbReference>
<dbReference type="Gene3D" id="3.40.50.720">
    <property type="entry name" value="NAD(P)-binding Rossmann-like Domain"/>
    <property type="match status" value="1"/>
</dbReference>
<dbReference type="RefSeq" id="WP_059928944.1">
    <property type="nucleotide sequence ID" value="NZ_LPDO01000067.1"/>
</dbReference>
<dbReference type="SUPFAM" id="SSF51735">
    <property type="entry name" value="NAD(P)-binding Rossmann-fold domains"/>
    <property type="match status" value="1"/>
</dbReference>
<feature type="domain" description="NAD-dependent epimerase/dehydratase" evidence="1">
    <location>
        <begin position="3"/>
        <end position="246"/>
    </location>
</feature>
<name>A0AAW3NHZ6_9BURK</name>
<dbReference type="InterPro" id="IPR050177">
    <property type="entry name" value="Lipid_A_modif_metabolic_enz"/>
</dbReference>
<dbReference type="InterPro" id="IPR036291">
    <property type="entry name" value="NAD(P)-bd_dom_sf"/>
</dbReference>
<protein>
    <submittedName>
        <fullName evidence="2">UDP-glucose 4-epimerase</fullName>
    </submittedName>
</protein>
<dbReference type="Pfam" id="PF01370">
    <property type="entry name" value="Epimerase"/>
    <property type="match status" value="1"/>
</dbReference>
<sequence length="318" mass="34530">MTILITGGGLLGRLTATQLHAQGERVLLADVRPIAEDDSGLRIVRADVTDWPRLQALIREHRVREIVHTAAMLTPSIRNDPLAGVRVNVMGTAHVLEAARLFALRRVVIASSTTVMYSAFGSLPDTPIPEDFTWRAVSERPASLYACTKVANEQIALAYAHQHRVDVVVLRYAAVLGGNSEAVSSVPGRMLDCLLRAGREGRPARYEDTNLLWGGREEFIDARDCAAATVTALRASDPKKRIYNIATGECVTFDELVALVRRSFPGLRVEGARLPAGGLSGFPFQRPAPSDVSAAARELGFRARYSLADTVAHLARVS</sequence>